<feature type="coiled-coil region" evidence="1">
    <location>
        <begin position="50"/>
        <end position="137"/>
    </location>
</feature>
<keyword evidence="1" id="KW-0175">Coiled coil</keyword>
<evidence type="ECO:0000256" key="1">
    <source>
        <dbReference type="SAM" id="Coils"/>
    </source>
</evidence>
<reference evidence="2" key="1">
    <citation type="submission" date="2018-07" db="EMBL/GenBank/DDBJ databases">
        <title>Comparative genomics of catfishes provides insights into carnivory and benthic adaptation.</title>
        <authorList>
            <person name="Zhang Y."/>
            <person name="Wang D."/>
            <person name="Peng Z."/>
            <person name="Zheng S."/>
            <person name="Shao F."/>
            <person name="Tao W."/>
        </authorList>
    </citation>
    <scope>NUCLEOTIDE SEQUENCE</scope>
    <source>
        <strain evidence="2">Chongqing</strain>
    </source>
</reference>
<organism evidence="2 3">
    <name type="scientific">Silurus asotus</name>
    <name type="common">Amur catfish</name>
    <name type="synonym">Parasilurus asotus</name>
    <dbReference type="NCBI Taxonomy" id="30991"/>
    <lineage>
        <taxon>Eukaryota</taxon>
        <taxon>Metazoa</taxon>
        <taxon>Chordata</taxon>
        <taxon>Craniata</taxon>
        <taxon>Vertebrata</taxon>
        <taxon>Euteleostomi</taxon>
        <taxon>Actinopterygii</taxon>
        <taxon>Neopterygii</taxon>
        <taxon>Teleostei</taxon>
        <taxon>Ostariophysi</taxon>
        <taxon>Siluriformes</taxon>
        <taxon>Siluridae</taxon>
        <taxon>Silurus</taxon>
    </lineage>
</organism>
<name>A0AAD5ALY1_SILAS</name>
<comment type="caution">
    <text evidence="2">The sequence shown here is derived from an EMBL/GenBank/DDBJ whole genome shotgun (WGS) entry which is preliminary data.</text>
</comment>
<gene>
    <name evidence="2" type="ORF">C0J50_22141</name>
</gene>
<dbReference type="EMBL" id="MU551696">
    <property type="protein sequence ID" value="KAI5618159.1"/>
    <property type="molecule type" value="Genomic_DNA"/>
</dbReference>
<accession>A0AAD5ALY1</accession>
<keyword evidence="3" id="KW-1185">Reference proteome</keyword>
<dbReference type="AlphaFoldDB" id="A0AAD5ALY1"/>
<sequence>MRYLAVLVVLMVALNLGLLGVIHSRKNMELQLTKTAYFESVKHRVTSDVLKEYESNISEGTKRLEEIKKDVVELTAKAKITKEAAEAKEAELKTCTDELNELKNDIGTLQTEKNKTDSEFQKQKASLTEQINSLNSEAEKRSKVCDYITNDSPEGIKLCGVGLVLQEK</sequence>
<evidence type="ECO:0000313" key="3">
    <source>
        <dbReference type="Proteomes" id="UP001205998"/>
    </source>
</evidence>
<dbReference type="Proteomes" id="UP001205998">
    <property type="component" value="Unassembled WGS sequence"/>
</dbReference>
<evidence type="ECO:0000313" key="2">
    <source>
        <dbReference type="EMBL" id="KAI5618159.1"/>
    </source>
</evidence>
<protein>
    <submittedName>
        <fullName evidence="2">Uncharacterized protein</fullName>
    </submittedName>
</protein>
<proteinExistence type="predicted"/>